<evidence type="ECO:0000313" key="2">
    <source>
        <dbReference type="EMBL" id="QJA90220.1"/>
    </source>
</evidence>
<dbReference type="EMBL" id="MT142898">
    <property type="protein sequence ID" value="QJA90220.1"/>
    <property type="molecule type" value="Genomic_DNA"/>
</dbReference>
<proteinExistence type="predicted"/>
<dbReference type="InterPro" id="IPR027924">
    <property type="entry name" value="XkdF"/>
</dbReference>
<dbReference type="Pfam" id="PF14550">
    <property type="entry name" value="Peptidase_S78_2"/>
    <property type="match status" value="1"/>
</dbReference>
<name>A0A6M3L6D4_9ZZZZ</name>
<accession>A0A6M3L6D4</accession>
<gene>
    <name evidence="2" type="ORF">MM415B02422_0006</name>
</gene>
<dbReference type="AlphaFoldDB" id="A0A6M3L6D4"/>
<feature type="domain" description="Phage-like element PBSX protein XkdF" evidence="1">
    <location>
        <begin position="102"/>
        <end position="214"/>
    </location>
</feature>
<protein>
    <submittedName>
        <fullName evidence="2">Putative peptidase</fullName>
    </submittedName>
</protein>
<organism evidence="2">
    <name type="scientific">viral metagenome</name>
    <dbReference type="NCBI Taxonomy" id="1070528"/>
    <lineage>
        <taxon>unclassified sequences</taxon>
        <taxon>metagenomes</taxon>
        <taxon>organismal metagenomes</taxon>
    </lineage>
</organism>
<evidence type="ECO:0000259" key="1">
    <source>
        <dbReference type="Pfam" id="PF14550"/>
    </source>
</evidence>
<reference evidence="2" key="1">
    <citation type="submission" date="2020-03" db="EMBL/GenBank/DDBJ databases">
        <title>The deep terrestrial virosphere.</title>
        <authorList>
            <person name="Holmfeldt K."/>
            <person name="Nilsson E."/>
            <person name="Simone D."/>
            <person name="Lopez-Fernandez M."/>
            <person name="Wu X."/>
            <person name="de Brujin I."/>
            <person name="Lundin D."/>
            <person name="Andersson A."/>
            <person name="Bertilsson S."/>
            <person name="Dopson M."/>
        </authorList>
    </citation>
    <scope>NUCLEOTIDE SEQUENCE</scope>
    <source>
        <strain evidence="2">MM415B02422</strain>
    </source>
</reference>
<sequence>MPMPKPGAKEDQKAFVSRFMADEEMRRDYPDEKQRAAVAYSQWRRSRRKRLEKVLLDTQEKVRTLVTELREVTECRWIEKDEPMLPSDGQFVATCELCKIEDADDHTFVWGPVLIPETVDKQGDIISAEEIEEAAHGFLEDSGRPGLLHRVMLGSRDATIVESGILRAPYKVSKDHTLPVGTWVLGMNVYNEKVRKLIISGQLKGYSIGGQGVGIEE</sequence>